<evidence type="ECO:0000313" key="2">
    <source>
        <dbReference type="EMBL" id="MBB5625447.1"/>
    </source>
</evidence>
<protein>
    <submittedName>
        <fullName evidence="2">Uncharacterized protein</fullName>
    </submittedName>
</protein>
<organism evidence="2 3">
    <name type="scientific">Sphaerisporangium krabiense</name>
    <dbReference type="NCBI Taxonomy" id="763782"/>
    <lineage>
        <taxon>Bacteria</taxon>
        <taxon>Bacillati</taxon>
        <taxon>Actinomycetota</taxon>
        <taxon>Actinomycetes</taxon>
        <taxon>Streptosporangiales</taxon>
        <taxon>Streptosporangiaceae</taxon>
        <taxon>Sphaerisporangium</taxon>
    </lineage>
</organism>
<gene>
    <name evidence="2" type="ORF">BJ981_001146</name>
</gene>
<feature type="region of interest" description="Disordered" evidence="1">
    <location>
        <begin position="1"/>
        <end position="65"/>
    </location>
</feature>
<proteinExistence type="predicted"/>
<comment type="caution">
    <text evidence="2">The sequence shown here is derived from an EMBL/GenBank/DDBJ whole genome shotgun (WGS) entry which is preliminary data.</text>
</comment>
<dbReference type="Proteomes" id="UP000588112">
    <property type="component" value="Unassembled WGS sequence"/>
</dbReference>
<reference evidence="2 3" key="1">
    <citation type="submission" date="2020-08" db="EMBL/GenBank/DDBJ databases">
        <title>Sequencing the genomes of 1000 actinobacteria strains.</title>
        <authorList>
            <person name="Klenk H.-P."/>
        </authorList>
    </citation>
    <scope>NUCLEOTIDE SEQUENCE [LARGE SCALE GENOMIC DNA]</scope>
    <source>
        <strain evidence="2 3">DSM 45790</strain>
    </source>
</reference>
<evidence type="ECO:0000313" key="3">
    <source>
        <dbReference type="Proteomes" id="UP000588112"/>
    </source>
</evidence>
<name>A0A7W9DNJ1_9ACTN</name>
<dbReference type="EMBL" id="JACHBR010000001">
    <property type="protein sequence ID" value="MBB5625447.1"/>
    <property type="molecule type" value="Genomic_DNA"/>
</dbReference>
<dbReference type="AlphaFoldDB" id="A0A7W9DNJ1"/>
<accession>A0A7W9DNJ1</accession>
<sequence>MIHTPATTRAAHEKVSLNRLSPVRGRRDGFTTSTQRSPLWLPHEPENENRHRGTGGTNVDLGDPS</sequence>
<keyword evidence="3" id="KW-1185">Reference proteome</keyword>
<evidence type="ECO:0000256" key="1">
    <source>
        <dbReference type="SAM" id="MobiDB-lite"/>
    </source>
</evidence>